<accession>A0A2K5D4Z4</accession>
<reference evidence="2" key="2">
    <citation type="submission" date="2025-09" db="UniProtKB">
        <authorList>
            <consortium name="Ensembl"/>
        </authorList>
    </citation>
    <scope>IDENTIFICATION</scope>
</reference>
<protein>
    <submittedName>
        <fullName evidence="2">Uncharacterized protein</fullName>
    </submittedName>
</protein>
<name>A0A2K5D4Z4_AOTNA</name>
<organism evidence="2 3">
    <name type="scientific">Aotus nancymaae</name>
    <name type="common">Ma's night monkey</name>
    <dbReference type="NCBI Taxonomy" id="37293"/>
    <lineage>
        <taxon>Eukaryota</taxon>
        <taxon>Metazoa</taxon>
        <taxon>Chordata</taxon>
        <taxon>Craniata</taxon>
        <taxon>Vertebrata</taxon>
        <taxon>Euteleostomi</taxon>
        <taxon>Mammalia</taxon>
        <taxon>Eutheria</taxon>
        <taxon>Euarchontoglires</taxon>
        <taxon>Primates</taxon>
        <taxon>Haplorrhini</taxon>
        <taxon>Platyrrhini</taxon>
        <taxon>Aotidae</taxon>
        <taxon>Aotus</taxon>
    </lineage>
</organism>
<feature type="region of interest" description="Disordered" evidence="1">
    <location>
        <begin position="1"/>
        <end position="61"/>
    </location>
</feature>
<evidence type="ECO:0000256" key="1">
    <source>
        <dbReference type="SAM" id="MobiDB-lite"/>
    </source>
</evidence>
<feature type="compositionally biased region" description="Low complexity" evidence="1">
    <location>
        <begin position="1"/>
        <end position="13"/>
    </location>
</feature>
<dbReference type="Ensembl" id="ENSANAT00000033842.1">
    <property type="protein sequence ID" value="ENSANAP00000015998.1"/>
    <property type="gene ID" value="ENSANAG00000025874.1"/>
</dbReference>
<dbReference type="OMA" id="CGIKASG"/>
<evidence type="ECO:0000313" key="2">
    <source>
        <dbReference type="Ensembl" id="ENSANAP00000015998.1"/>
    </source>
</evidence>
<dbReference type="STRING" id="37293.ENSANAP00000015998"/>
<reference evidence="2" key="1">
    <citation type="submission" date="2025-08" db="UniProtKB">
        <authorList>
            <consortium name="Ensembl"/>
        </authorList>
    </citation>
    <scope>IDENTIFICATION</scope>
</reference>
<keyword evidence="3" id="KW-1185">Reference proteome</keyword>
<sequence>QQQQQQQQVGEQQLSEPADMEMEAGDTDDSPRITQNPVINGNLALSDEPNNAEEDMEDDASWRSAATLQFTVEGFSRLAAHRLCGIKASGSHLLYEQLSTAFIFYKSATKAYVHVTKQGV</sequence>
<feature type="compositionally biased region" description="Acidic residues" evidence="1">
    <location>
        <begin position="18"/>
        <end position="28"/>
    </location>
</feature>
<dbReference type="AlphaFoldDB" id="A0A2K5D4Z4"/>
<dbReference type="GeneTree" id="ENSGT00910000148108"/>
<proteinExistence type="predicted"/>
<feature type="compositionally biased region" description="Acidic residues" evidence="1">
    <location>
        <begin position="50"/>
        <end position="59"/>
    </location>
</feature>
<dbReference type="Proteomes" id="UP000233020">
    <property type="component" value="Unplaced"/>
</dbReference>
<evidence type="ECO:0000313" key="3">
    <source>
        <dbReference type="Proteomes" id="UP000233020"/>
    </source>
</evidence>